<dbReference type="InterPro" id="IPR036249">
    <property type="entry name" value="Thioredoxin-like_sf"/>
</dbReference>
<reference evidence="3" key="1">
    <citation type="submission" date="2019-01" db="EMBL/GenBank/DDBJ databases">
        <title>Gri0909 isolated from a small marine red alga.</title>
        <authorList>
            <person name="Kim J."/>
            <person name="Jeong S.E."/>
            <person name="Jeon C.O."/>
        </authorList>
    </citation>
    <scope>NUCLEOTIDE SEQUENCE [LARGE SCALE GENOMIC DNA]</scope>
    <source>
        <strain evidence="3">Gri0909</strain>
    </source>
</reference>
<dbReference type="CDD" id="cd02980">
    <property type="entry name" value="TRX_Fd_family"/>
    <property type="match status" value="1"/>
</dbReference>
<dbReference type="Gene3D" id="3.40.30.10">
    <property type="entry name" value="Glutaredoxin"/>
    <property type="match status" value="1"/>
</dbReference>
<sequence length="129" mass="14083">MEHGTNTSTGKEEGAETDTDTPGLNARSFRALRLCTNFRAGFTLPSCGARGAEEVHQEIARQWPERNMPFVFETVHCMGKCHIGPTLRLVPAGPFLMGAKTKEDVTRILDLLEAGDIEQAAQEFPAPAL</sequence>
<organism evidence="2 3">
    <name type="scientific">Hwanghaeella grinnelliae</name>
    <dbReference type="NCBI Taxonomy" id="2500179"/>
    <lineage>
        <taxon>Bacteria</taxon>
        <taxon>Pseudomonadati</taxon>
        <taxon>Pseudomonadota</taxon>
        <taxon>Alphaproteobacteria</taxon>
        <taxon>Rhodospirillales</taxon>
        <taxon>Rhodospirillaceae</taxon>
        <taxon>Hwanghaeella</taxon>
    </lineage>
</organism>
<dbReference type="Proteomes" id="UP000287447">
    <property type="component" value="Unassembled WGS sequence"/>
</dbReference>
<feature type="region of interest" description="Disordered" evidence="1">
    <location>
        <begin position="1"/>
        <end position="24"/>
    </location>
</feature>
<gene>
    <name evidence="2" type="ORF">EOI86_03735</name>
</gene>
<name>A0A3S2WTY5_9PROT</name>
<evidence type="ECO:0000313" key="2">
    <source>
        <dbReference type="EMBL" id="RVU38407.1"/>
    </source>
</evidence>
<evidence type="ECO:0000256" key="1">
    <source>
        <dbReference type="SAM" id="MobiDB-lite"/>
    </source>
</evidence>
<evidence type="ECO:0000313" key="3">
    <source>
        <dbReference type="Proteomes" id="UP000287447"/>
    </source>
</evidence>
<dbReference type="OrthoDB" id="7366680at2"/>
<dbReference type="SUPFAM" id="SSF52833">
    <property type="entry name" value="Thioredoxin-like"/>
    <property type="match status" value="1"/>
</dbReference>
<protein>
    <submittedName>
        <fullName evidence="2">(2Fe-2S) ferredoxin domain-containing protein</fullName>
    </submittedName>
</protein>
<proteinExistence type="predicted"/>
<dbReference type="EMBL" id="SADE01000001">
    <property type="protein sequence ID" value="RVU38407.1"/>
    <property type="molecule type" value="Genomic_DNA"/>
</dbReference>
<dbReference type="RefSeq" id="WP_127763779.1">
    <property type="nucleotide sequence ID" value="NZ_SADE01000001.1"/>
</dbReference>
<comment type="caution">
    <text evidence="2">The sequence shown here is derived from an EMBL/GenBank/DDBJ whole genome shotgun (WGS) entry which is preliminary data.</text>
</comment>
<keyword evidence="3" id="KW-1185">Reference proteome</keyword>
<dbReference type="AlphaFoldDB" id="A0A3S2WTY5"/>
<accession>A0A3S2WTY5</accession>